<comment type="caution">
    <text evidence="3">The sequence shown here is derived from an EMBL/GenBank/DDBJ whole genome shotgun (WGS) entry which is preliminary data.</text>
</comment>
<proteinExistence type="predicted"/>
<feature type="chain" id="PRO_5032879121" evidence="2">
    <location>
        <begin position="27"/>
        <end position="472"/>
    </location>
</feature>
<sequence length="472" mass="46503">MRITATVRASLVAALLVLAAAPAAHASTEGVAVAFDSVYPVEDPAALSDDAPFVTADAPFVTAHIAGGMGSPHPPDPFAAPLSAELGGLFATVARAVFGGGGGGDSGASSWNGVMTAEADAIASLRPNAANGMLRAAAAAAFASSSSSSSSGGADSASPPSSSSSSSTSFGRLSYAASVAGGGLYVPVWRLAVLSDGDGGSSGGGGGGSGGVPRGAEALVRAKIVLGAWVKGEDPCSLVGGGGLELYASAGGGFRDYDGEPMVYASAGGGVRDYDGEPMLLPPGRLDLTLCIDALSNILIESVSFHQLAALSMAVQHFSEEEEVWDEVAAYTDSTFRIESSSSSVGNGAATADVDSESVGVNADYGSSLVIRDTAQHGSATIIKQQRSGSGSPSTDAAAAAAGMPVAAPDDWLKFATSTASSSGGGGGDAMRVATPEEWLKFASSSDAVFDPVPAGAPPRLVLRASEALAMA</sequence>
<dbReference type="AlphaFoldDB" id="A0A835ZEW3"/>
<accession>A0A835ZEW3</accession>
<gene>
    <name evidence="3" type="ORF">JKP88DRAFT_295307</name>
</gene>
<dbReference type="EMBL" id="JAFCMP010000016">
    <property type="protein sequence ID" value="KAG5191656.1"/>
    <property type="molecule type" value="Genomic_DNA"/>
</dbReference>
<dbReference type="Proteomes" id="UP000664859">
    <property type="component" value="Unassembled WGS sequence"/>
</dbReference>
<feature type="compositionally biased region" description="Low complexity" evidence="1">
    <location>
        <begin position="389"/>
        <end position="403"/>
    </location>
</feature>
<keyword evidence="4" id="KW-1185">Reference proteome</keyword>
<evidence type="ECO:0000256" key="2">
    <source>
        <dbReference type="SAM" id="SignalP"/>
    </source>
</evidence>
<evidence type="ECO:0000313" key="3">
    <source>
        <dbReference type="EMBL" id="KAG5191656.1"/>
    </source>
</evidence>
<keyword evidence="2" id="KW-0732">Signal</keyword>
<feature type="region of interest" description="Disordered" evidence="1">
    <location>
        <begin position="381"/>
        <end position="403"/>
    </location>
</feature>
<feature type="signal peptide" evidence="2">
    <location>
        <begin position="1"/>
        <end position="26"/>
    </location>
</feature>
<name>A0A835ZEW3_9STRA</name>
<protein>
    <submittedName>
        <fullName evidence="3">Uncharacterized protein</fullName>
    </submittedName>
</protein>
<reference evidence="3" key="1">
    <citation type="submission" date="2021-02" db="EMBL/GenBank/DDBJ databases">
        <title>First Annotated Genome of the Yellow-green Alga Tribonema minus.</title>
        <authorList>
            <person name="Mahan K.M."/>
        </authorList>
    </citation>
    <scope>NUCLEOTIDE SEQUENCE</scope>
    <source>
        <strain evidence="3">UTEX B ZZ1240</strain>
    </source>
</reference>
<feature type="region of interest" description="Disordered" evidence="1">
    <location>
        <begin position="146"/>
        <end position="168"/>
    </location>
</feature>
<organism evidence="3 4">
    <name type="scientific">Tribonema minus</name>
    <dbReference type="NCBI Taxonomy" id="303371"/>
    <lineage>
        <taxon>Eukaryota</taxon>
        <taxon>Sar</taxon>
        <taxon>Stramenopiles</taxon>
        <taxon>Ochrophyta</taxon>
        <taxon>PX clade</taxon>
        <taxon>Xanthophyceae</taxon>
        <taxon>Tribonematales</taxon>
        <taxon>Tribonemataceae</taxon>
        <taxon>Tribonema</taxon>
    </lineage>
</organism>
<evidence type="ECO:0000256" key="1">
    <source>
        <dbReference type="SAM" id="MobiDB-lite"/>
    </source>
</evidence>
<evidence type="ECO:0000313" key="4">
    <source>
        <dbReference type="Proteomes" id="UP000664859"/>
    </source>
</evidence>